<accession>A0A6J7IAN8</accession>
<evidence type="ECO:0000259" key="4">
    <source>
        <dbReference type="Pfam" id="PF00108"/>
    </source>
</evidence>
<dbReference type="InterPro" id="IPR016039">
    <property type="entry name" value="Thiolase-like"/>
</dbReference>
<evidence type="ECO:0000256" key="3">
    <source>
        <dbReference type="ARBA" id="ARBA00023315"/>
    </source>
</evidence>
<dbReference type="PANTHER" id="PTHR43365:SF1">
    <property type="entry name" value="ACETYL-COA C-ACYLTRANSFERASE"/>
    <property type="match status" value="1"/>
</dbReference>
<evidence type="ECO:0000313" key="6">
    <source>
        <dbReference type="EMBL" id="CAB4927661.1"/>
    </source>
</evidence>
<dbReference type="SUPFAM" id="SSF53901">
    <property type="entry name" value="Thiolase-like"/>
    <property type="match status" value="2"/>
</dbReference>
<evidence type="ECO:0000256" key="1">
    <source>
        <dbReference type="ARBA" id="ARBA00010982"/>
    </source>
</evidence>
<evidence type="ECO:0000259" key="5">
    <source>
        <dbReference type="Pfam" id="PF02803"/>
    </source>
</evidence>
<reference evidence="6" key="1">
    <citation type="submission" date="2020-05" db="EMBL/GenBank/DDBJ databases">
        <authorList>
            <person name="Chiriac C."/>
            <person name="Salcher M."/>
            <person name="Ghai R."/>
            <person name="Kavagutti S V."/>
        </authorList>
    </citation>
    <scope>NUCLEOTIDE SEQUENCE</scope>
</reference>
<dbReference type="Pfam" id="PF02803">
    <property type="entry name" value="Thiolase_C"/>
    <property type="match status" value="1"/>
</dbReference>
<comment type="similarity">
    <text evidence="1">Belongs to the thiolase-like superfamily. Thiolase family.</text>
</comment>
<dbReference type="InterPro" id="IPR020616">
    <property type="entry name" value="Thiolase_N"/>
</dbReference>
<proteinExistence type="inferred from homology"/>
<feature type="domain" description="Thiolase N-terminal" evidence="4">
    <location>
        <begin position="10"/>
        <end position="267"/>
    </location>
</feature>
<protein>
    <submittedName>
        <fullName evidence="6">Unannotated protein</fullName>
    </submittedName>
</protein>
<dbReference type="PANTHER" id="PTHR43365">
    <property type="entry name" value="BLR7806 PROTEIN"/>
    <property type="match status" value="1"/>
</dbReference>
<dbReference type="AlphaFoldDB" id="A0A6J7IAN8"/>
<gene>
    <name evidence="6" type="ORF">UFOPK3610_01763</name>
</gene>
<dbReference type="Gene3D" id="3.40.47.10">
    <property type="match status" value="2"/>
</dbReference>
<keyword evidence="2" id="KW-0808">Transferase</keyword>
<dbReference type="NCBIfam" id="TIGR01930">
    <property type="entry name" value="AcCoA-C-Actrans"/>
    <property type="match status" value="1"/>
</dbReference>
<dbReference type="InterPro" id="IPR020613">
    <property type="entry name" value="Thiolase_CS"/>
</dbReference>
<dbReference type="Pfam" id="PF00108">
    <property type="entry name" value="Thiolase_N"/>
    <property type="match status" value="1"/>
</dbReference>
<dbReference type="PROSITE" id="PS00737">
    <property type="entry name" value="THIOLASE_2"/>
    <property type="match status" value="1"/>
</dbReference>
<organism evidence="6">
    <name type="scientific">freshwater metagenome</name>
    <dbReference type="NCBI Taxonomy" id="449393"/>
    <lineage>
        <taxon>unclassified sequences</taxon>
        <taxon>metagenomes</taxon>
        <taxon>ecological metagenomes</taxon>
    </lineage>
</organism>
<name>A0A6J7IAN8_9ZZZZ</name>
<keyword evidence="3" id="KW-0012">Acyltransferase</keyword>
<evidence type="ECO:0000256" key="2">
    <source>
        <dbReference type="ARBA" id="ARBA00022679"/>
    </source>
</evidence>
<dbReference type="EMBL" id="CAFBMR010000110">
    <property type="protein sequence ID" value="CAB4927661.1"/>
    <property type="molecule type" value="Genomic_DNA"/>
</dbReference>
<dbReference type="InterPro" id="IPR020617">
    <property type="entry name" value="Thiolase_C"/>
</dbReference>
<dbReference type="PIRSF" id="PIRSF000429">
    <property type="entry name" value="Ac-CoA_Ac_transf"/>
    <property type="match status" value="1"/>
</dbReference>
<dbReference type="InterPro" id="IPR002155">
    <property type="entry name" value="Thiolase"/>
</dbReference>
<sequence length="399" mass="42217">MTGLLGRPAYVVDVVRTPFGKGRPGGVLSEAHPVDLLAHVLTALVDRTGVDPGAVEDVIAGCVQQVGEQSGNIARHAVLAAGWPYSVPGVTLDRKCGSFQQSVEFAAQAVASGAMDVVVAGGVEMMSRIPMKTNRLDRDELGPRFRQSMPGGLVGQGISAELIAAKWGVTRERLDEFSARSQRLAAEARDKGWLSNQIVPVQVGDTLVSTDEGIRDTTTVEVLAGLKTSFERPDMAERFPEITWTVTAGNSSQITDGASASLIVSEDALKRFNLTPRARVVATSVVGDDPILMLSGVIPASRKALDRMGLTVDQMDTVEVNEAFASVVLAWIDDLGADAERVNPWGGAIAFGHPVGASGGRLLANLLGRLEQINGRYGLWTMCESGGMANATILERVSS</sequence>
<dbReference type="CDD" id="cd00751">
    <property type="entry name" value="thiolase"/>
    <property type="match status" value="1"/>
</dbReference>
<feature type="domain" description="Thiolase C-terminal" evidence="5">
    <location>
        <begin position="275"/>
        <end position="396"/>
    </location>
</feature>
<dbReference type="GO" id="GO:0016747">
    <property type="term" value="F:acyltransferase activity, transferring groups other than amino-acyl groups"/>
    <property type="evidence" value="ECO:0007669"/>
    <property type="project" value="InterPro"/>
</dbReference>